<evidence type="ECO:0000259" key="1">
    <source>
        <dbReference type="Pfam" id="PF01037"/>
    </source>
</evidence>
<dbReference type="EMBL" id="CP012752">
    <property type="protein sequence ID" value="ALG11982.1"/>
    <property type="molecule type" value="Genomic_DNA"/>
</dbReference>
<organism evidence="2 3">
    <name type="scientific">Kibdelosporangium phytohabitans</name>
    <dbReference type="NCBI Taxonomy" id="860235"/>
    <lineage>
        <taxon>Bacteria</taxon>
        <taxon>Bacillati</taxon>
        <taxon>Actinomycetota</taxon>
        <taxon>Actinomycetes</taxon>
        <taxon>Pseudonocardiales</taxon>
        <taxon>Pseudonocardiaceae</taxon>
        <taxon>Kibdelosporangium</taxon>
    </lineage>
</organism>
<reference evidence="2 3" key="1">
    <citation type="submission" date="2015-07" db="EMBL/GenBank/DDBJ databases">
        <title>Genome sequencing of Kibdelosporangium phytohabitans.</title>
        <authorList>
            <person name="Qin S."/>
            <person name="Xing K."/>
        </authorList>
    </citation>
    <scope>NUCLEOTIDE SEQUENCE [LARGE SCALE GENOMIC DNA]</scope>
    <source>
        <strain evidence="2 3">KLBMP1111</strain>
    </source>
</reference>
<dbReference type="SUPFAM" id="SSF54909">
    <property type="entry name" value="Dimeric alpha+beta barrel"/>
    <property type="match status" value="1"/>
</dbReference>
<dbReference type="Pfam" id="PF01037">
    <property type="entry name" value="AsnC_trans_reg"/>
    <property type="match status" value="1"/>
</dbReference>
<evidence type="ECO:0000313" key="2">
    <source>
        <dbReference type="EMBL" id="ALG11982.1"/>
    </source>
</evidence>
<dbReference type="KEGG" id="kphy:AOZ06_38515"/>
<dbReference type="AlphaFoldDB" id="A0A0N9HX59"/>
<accession>A0A0N9HX59</accession>
<evidence type="ECO:0000313" key="3">
    <source>
        <dbReference type="Proteomes" id="UP000063699"/>
    </source>
</evidence>
<dbReference type="Gene3D" id="3.30.70.920">
    <property type="match status" value="1"/>
</dbReference>
<feature type="domain" description="Transcription regulator AsnC/Lrp ligand binding" evidence="1">
    <location>
        <begin position="1"/>
        <end position="56"/>
    </location>
</feature>
<name>A0A0N9HX59_9PSEU</name>
<dbReference type="InterPro" id="IPR019887">
    <property type="entry name" value="Tscrpt_reg_AsnC/Lrp_C"/>
</dbReference>
<dbReference type="InterPro" id="IPR011008">
    <property type="entry name" value="Dimeric_a/b-barrel"/>
</dbReference>
<gene>
    <name evidence="2" type="ORF">AOZ06_38515</name>
</gene>
<dbReference type="Proteomes" id="UP000063699">
    <property type="component" value="Chromosome"/>
</dbReference>
<proteinExistence type="predicted"/>
<sequence length="74" mass="8029">MAQMPEVGCAAAVTGPHDLHAVVQCRNLDNLFEFGTDRLGTPPGVETMEISPVLRQVKQIETRVDGDRLTDPLA</sequence>
<protein>
    <recommendedName>
        <fullName evidence="1">Transcription regulator AsnC/Lrp ligand binding domain-containing protein</fullName>
    </recommendedName>
</protein>
<keyword evidence="3" id="KW-1185">Reference proteome</keyword>